<dbReference type="OrthoDB" id="38613at2157"/>
<dbReference type="SUPFAM" id="SSF55729">
    <property type="entry name" value="Acyl-CoA N-acyltransferases (Nat)"/>
    <property type="match status" value="1"/>
</dbReference>
<reference evidence="5" key="1">
    <citation type="submission" date="2016-10" db="EMBL/GenBank/DDBJ databases">
        <authorList>
            <person name="Varghese N."/>
            <person name="Submissions S."/>
        </authorList>
    </citation>
    <scope>NUCLEOTIDE SEQUENCE [LARGE SCALE GENOMIC DNA]</scope>
    <source>
        <strain evidence="5">IBRC-M 10760</strain>
    </source>
</reference>
<dbReference type="Gene3D" id="3.40.630.30">
    <property type="match status" value="1"/>
</dbReference>
<dbReference type="InterPro" id="IPR050832">
    <property type="entry name" value="Bact_Acetyltransf"/>
</dbReference>
<sequence>MQNPLWRLTRNEYGRQAYEILADLGIKVAKLDQYVCDLTTVPDATAPAGVDIDCRRAGELDRSEADAFVEPAPIDRVVTARIDGDLVGYCFLSHNRPVYVEALDSERLFDGAYVWQVFVDPGHRNRGIATALVRRACREAASRGADRANALVAVDNVPSRRVFAANGFEPEKRVSYYHLFGFERRRTNPL</sequence>
<proteinExistence type="predicted"/>
<dbReference type="InterPro" id="IPR016181">
    <property type="entry name" value="Acyl_CoA_acyltransferase"/>
</dbReference>
<dbReference type="STRING" id="660518.SAMN05216218_101219"/>
<gene>
    <name evidence="4" type="ORF">SAMN05216218_101219</name>
</gene>
<dbReference type="CDD" id="cd04301">
    <property type="entry name" value="NAT_SF"/>
    <property type="match status" value="1"/>
</dbReference>
<dbReference type="PROSITE" id="PS51186">
    <property type="entry name" value="GNAT"/>
    <property type="match status" value="1"/>
</dbReference>
<evidence type="ECO:0000313" key="5">
    <source>
        <dbReference type="Proteomes" id="UP000199076"/>
    </source>
</evidence>
<dbReference type="PANTHER" id="PTHR43877:SF1">
    <property type="entry name" value="ACETYLTRANSFERASE"/>
    <property type="match status" value="1"/>
</dbReference>
<dbReference type="Proteomes" id="UP000199076">
    <property type="component" value="Unassembled WGS sequence"/>
</dbReference>
<dbReference type="AlphaFoldDB" id="A0A1G7FJA8"/>
<feature type="domain" description="N-acetyltransferase" evidence="3">
    <location>
        <begin position="36"/>
        <end position="189"/>
    </location>
</feature>
<protein>
    <submittedName>
        <fullName evidence="4">Acetyltransferase (GNAT) family protein</fullName>
    </submittedName>
</protein>
<dbReference type="Pfam" id="PF00583">
    <property type="entry name" value="Acetyltransf_1"/>
    <property type="match status" value="1"/>
</dbReference>
<accession>A0A1G7FJA8</accession>
<evidence type="ECO:0000256" key="2">
    <source>
        <dbReference type="ARBA" id="ARBA00023315"/>
    </source>
</evidence>
<dbReference type="RefSeq" id="WP_175452731.1">
    <property type="nucleotide sequence ID" value="NZ_FNBK01000001.1"/>
</dbReference>
<dbReference type="InterPro" id="IPR000182">
    <property type="entry name" value="GNAT_dom"/>
</dbReference>
<organism evidence="4 5">
    <name type="scientific">Halorientalis regularis</name>
    <dbReference type="NCBI Taxonomy" id="660518"/>
    <lineage>
        <taxon>Archaea</taxon>
        <taxon>Methanobacteriati</taxon>
        <taxon>Methanobacteriota</taxon>
        <taxon>Stenosarchaea group</taxon>
        <taxon>Halobacteria</taxon>
        <taxon>Halobacteriales</taxon>
        <taxon>Haloarculaceae</taxon>
        <taxon>Halorientalis</taxon>
    </lineage>
</organism>
<dbReference type="EMBL" id="FNBK01000001">
    <property type="protein sequence ID" value="SDE75959.1"/>
    <property type="molecule type" value="Genomic_DNA"/>
</dbReference>
<keyword evidence="5" id="KW-1185">Reference proteome</keyword>
<keyword evidence="2" id="KW-0012">Acyltransferase</keyword>
<dbReference type="GO" id="GO:0016747">
    <property type="term" value="F:acyltransferase activity, transferring groups other than amino-acyl groups"/>
    <property type="evidence" value="ECO:0007669"/>
    <property type="project" value="InterPro"/>
</dbReference>
<evidence type="ECO:0000313" key="4">
    <source>
        <dbReference type="EMBL" id="SDE75959.1"/>
    </source>
</evidence>
<evidence type="ECO:0000259" key="3">
    <source>
        <dbReference type="PROSITE" id="PS51186"/>
    </source>
</evidence>
<evidence type="ECO:0000256" key="1">
    <source>
        <dbReference type="ARBA" id="ARBA00022679"/>
    </source>
</evidence>
<keyword evidence="1 4" id="KW-0808">Transferase</keyword>
<name>A0A1G7FJA8_9EURY</name>
<dbReference type="PANTHER" id="PTHR43877">
    <property type="entry name" value="AMINOALKYLPHOSPHONATE N-ACETYLTRANSFERASE-RELATED-RELATED"/>
    <property type="match status" value="1"/>
</dbReference>